<dbReference type="EMBL" id="CP032101">
    <property type="protein sequence ID" value="AXX86343.1"/>
    <property type="molecule type" value="Genomic_DNA"/>
</dbReference>
<reference evidence="6" key="1">
    <citation type="submission" date="2017-09" db="EMBL/GenBank/DDBJ databases">
        <title>Arcobacter canalis sp. nov., a new species isolated from a water canal contaminated with urban sewage.</title>
        <authorList>
            <person name="Perez-Cataluna A."/>
            <person name="Salas-Masso N."/>
            <person name="Figueras M.J."/>
        </authorList>
    </citation>
    <scope>NUCLEOTIDE SEQUENCE [LARGE SCALE GENOMIC DNA]</scope>
    <source>
        <strain evidence="6">CECT 7727</strain>
    </source>
</reference>
<evidence type="ECO:0000259" key="3">
    <source>
        <dbReference type="PROSITE" id="PS50977"/>
    </source>
</evidence>
<reference evidence="4 7" key="3">
    <citation type="submission" date="2018-08" db="EMBL/GenBank/DDBJ databases">
        <title>Complete genome of the Arcobacter marinus type strain JCM 15502.</title>
        <authorList>
            <person name="Miller W.G."/>
            <person name="Yee E."/>
            <person name="Huynh S."/>
            <person name="Parker C.T."/>
        </authorList>
    </citation>
    <scope>NUCLEOTIDE SEQUENCE [LARGE SCALE GENOMIC DNA]</scope>
    <source>
        <strain evidence="4 7">JCM 15502</strain>
    </source>
</reference>
<gene>
    <name evidence="4" type="ORF">AMRN_0576</name>
    <name evidence="5" type="ORF">CPH92_09425</name>
</gene>
<sequence length="194" mass="23484">MPIIVNKEEKIDEICQKAYNEFKKNEIETISLNQLIQKIDISKGQFYHYFKTKEELVFEVMKRKTIEYFNICEKDLEKCKSFEQCLLIFFSVYISNDDLCKTLRKLFFASFHTYVYSKKKEVSQYNHFYYEYIDKKLLNIFEQYEINYTKKEFIKSICATADGMYFRDLVDNSFNLQNELSLYIKQISIILKKG</sequence>
<dbReference type="InterPro" id="IPR001647">
    <property type="entry name" value="HTH_TetR"/>
</dbReference>
<name>A0A347TIB5_9BACT</name>
<accession>A0A347TIB5</accession>
<keyword evidence="1 2" id="KW-0238">DNA-binding</keyword>
<reference evidence="5" key="2">
    <citation type="submission" date="2017-09" db="EMBL/GenBank/DDBJ databases">
        <authorList>
            <person name="Perez-Cataluna A."/>
            <person name="Figueras M.J."/>
            <person name="Salas-Masso N."/>
        </authorList>
    </citation>
    <scope>NUCLEOTIDE SEQUENCE</scope>
    <source>
        <strain evidence="5">CECT 7727</strain>
    </source>
</reference>
<feature type="domain" description="HTH tetR-type" evidence="3">
    <location>
        <begin position="8"/>
        <end position="68"/>
    </location>
</feature>
<dbReference type="GO" id="GO:0003677">
    <property type="term" value="F:DNA binding"/>
    <property type="evidence" value="ECO:0007669"/>
    <property type="project" value="UniProtKB-UniRule"/>
</dbReference>
<dbReference type="RefSeq" id="WP_099311471.1">
    <property type="nucleotide sequence ID" value="NZ_CP032101.1"/>
</dbReference>
<dbReference type="InterPro" id="IPR009057">
    <property type="entry name" value="Homeodomain-like_sf"/>
</dbReference>
<dbReference type="SUPFAM" id="SSF46689">
    <property type="entry name" value="Homeodomain-like"/>
    <property type="match status" value="1"/>
</dbReference>
<proteinExistence type="predicted"/>
<evidence type="ECO:0000256" key="2">
    <source>
        <dbReference type="PROSITE-ProRule" id="PRU00335"/>
    </source>
</evidence>
<evidence type="ECO:0000313" key="4">
    <source>
        <dbReference type="EMBL" id="AXX86343.1"/>
    </source>
</evidence>
<organism evidence="4 7">
    <name type="scientific">Malaciobacter marinus</name>
    <dbReference type="NCBI Taxonomy" id="505249"/>
    <lineage>
        <taxon>Bacteria</taxon>
        <taxon>Pseudomonadati</taxon>
        <taxon>Campylobacterota</taxon>
        <taxon>Epsilonproteobacteria</taxon>
        <taxon>Campylobacterales</taxon>
        <taxon>Arcobacteraceae</taxon>
        <taxon>Malaciobacter</taxon>
    </lineage>
</organism>
<dbReference type="Proteomes" id="UP000224740">
    <property type="component" value="Unassembled WGS sequence"/>
</dbReference>
<dbReference type="PANTHER" id="PTHR43479">
    <property type="entry name" value="ACREF/ENVCD OPERON REPRESSOR-RELATED"/>
    <property type="match status" value="1"/>
</dbReference>
<protein>
    <submittedName>
        <fullName evidence="4">Transcriptional regulator, TetR/AcrR family</fullName>
    </submittedName>
</protein>
<dbReference type="Proteomes" id="UP000264693">
    <property type="component" value="Chromosome"/>
</dbReference>
<keyword evidence="6" id="KW-1185">Reference proteome</keyword>
<dbReference type="PANTHER" id="PTHR43479:SF11">
    <property type="entry name" value="ACREF_ENVCD OPERON REPRESSOR-RELATED"/>
    <property type="match status" value="1"/>
</dbReference>
<evidence type="ECO:0000313" key="6">
    <source>
        <dbReference type="Proteomes" id="UP000224740"/>
    </source>
</evidence>
<dbReference type="EMBL" id="NXAO01000045">
    <property type="protein sequence ID" value="PHO14928.1"/>
    <property type="molecule type" value="Genomic_DNA"/>
</dbReference>
<evidence type="ECO:0000313" key="7">
    <source>
        <dbReference type="Proteomes" id="UP000264693"/>
    </source>
</evidence>
<evidence type="ECO:0000313" key="5">
    <source>
        <dbReference type="EMBL" id="PHO14928.1"/>
    </source>
</evidence>
<dbReference type="AlphaFoldDB" id="A0A347TIB5"/>
<dbReference type="InterPro" id="IPR050624">
    <property type="entry name" value="HTH-type_Tx_Regulator"/>
</dbReference>
<feature type="DNA-binding region" description="H-T-H motif" evidence="2">
    <location>
        <begin position="31"/>
        <end position="50"/>
    </location>
</feature>
<dbReference type="PROSITE" id="PS50977">
    <property type="entry name" value="HTH_TETR_2"/>
    <property type="match status" value="1"/>
</dbReference>
<dbReference type="Pfam" id="PF00440">
    <property type="entry name" value="TetR_N"/>
    <property type="match status" value="1"/>
</dbReference>
<dbReference type="Gene3D" id="1.10.357.10">
    <property type="entry name" value="Tetracycline Repressor, domain 2"/>
    <property type="match status" value="1"/>
</dbReference>
<evidence type="ECO:0000256" key="1">
    <source>
        <dbReference type="ARBA" id="ARBA00023125"/>
    </source>
</evidence>
<dbReference type="KEGG" id="amar:AMRN_0576"/>